<proteinExistence type="predicted"/>
<dbReference type="Proteomes" id="UP000509750">
    <property type="component" value="Chromosome"/>
</dbReference>
<evidence type="ECO:0000313" key="4">
    <source>
        <dbReference type="EMBL" id="QLG28022.1"/>
    </source>
</evidence>
<dbReference type="InterPro" id="IPR051319">
    <property type="entry name" value="Oligoribo/pAp-PDE_c-di-AMP_PDE"/>
</dbReference>
<name>A0A7D5KMZ4_9EURY</name>
<dbReference type="PANTHER" id="PTHR47618:SF1">
    <property type="entry name" value="BIFUNCTIONAL OLIGORIBONUCLEASE AND PAP PHOSPHATASE NRNA"/>
    <property type="match status" value="1"/>
</dbReference>
<organism evidence="4 5">
    <name type="scientific">Halorarum halophilum</name>
    <dbReference type="NCBI Taxonomy" id="2743090"/>
    <lineage>
        <taxon>Archaea</taxon>
        <taxon>Methanobacteriati</taxon>
        <taxon>Methanobacteriota</taxon>
        <taxon>Stenosarchaea group</taxon>
        <taxon>Halobacteria</taxon>
        <taxon>Halobacteriales</taxon>
        <taxon>Haloferacaceae</taxon>
        <taxon>Halorarum</taxon>
    </lineage>
</organism>
<evidence type="ECO:0000313" key="5">
    <source>
        <dbReference type="Proteomes" id="UP000509750"/>
    </source>
</evidence>
<dbReference type="RefSeq" id="WP_179169597.1">
    <property type="nucleotide sequence ID" value="NZ_CP058529.1"/>
</dbReference>
<evidence type="ECO:0000256" key="1">
    <source>
        <dbReference type="SAM" id="MobiDB-lite"/>
    </source>
</evidence>
<dbReference type="OrthoDB" id="350705at2157"/>
<dbReference type="GeneID" id="56029338"/>
<dbReference type="GO" id="GO:0003676">
    <property type="term" value="F:nucleic acid binding"/>
    <property type="evidence" value="ECO:0007669"/>
    <property type="project" value="InterPro"/>
</dbReference>
<dbReference type="Pfam" id="PF02272">
    <property type="entry name" value="DHHA1"/>
    <property type="match status" value="1"/>
</dbReference>
<keyword evidence="5" id="KW-1185">Reference proteome</keyword>
<protein>
    <submittedName>
        <fullName evidence="4">Bifunctional oligoribonuclease/PAP phosphatase NrnA</fullName>
    </submittedName>
</protein>
<feature type="domain" description="DDH" evidence="2">
    <location>
        <begin position="18"/>
        <end position="162"/>
    </location>
</feature>
<dbReference type="Pfam" id="PF01368">
    <property type="entry name" value="DHH"/>
    <property type="match status" value="1"/>
</dbReference>
<dbReference type="SUPFAM" id="SSF64182">
    <property type="entry name" value="DHH phosphoesterases"/>
    <property type="match status" value="1"/>
</dbReference>
<evidence type="ECO:0000259" key="2">
    <source>
        <dbReference type="Pfam" id="PF01368"/>
    </source>
</evidence>
<reference evidence="4 5" key="1">
    <citation type="submission" date="2020-07" db="EMBL/GenBank/DDBJ databases">
        <title>Gai3-2, isolated from salt lake.</title>
        <authorList>
            <person name="Cui H."/>
            <person name="Shi X."/>
        </authorList>
    </citation>
    <scope>NUCLEOTIDE SEQUENCE [LARGE SCALE GENOMIC DNA]</scope>
    <source>
        <strain evidence="4 5">Gai3-2</strain>
    </source>
</reference>
<feature type="compositionally biased region" description="Basic and acidic residues" evidence="1">
    <location>
        <begin position="334"/>
        <end position="347"/>
    </location>
</feature>
<gene>
    <name evidence="4" type="ORF">HUG10_10855</name>
</gene>
<dbReference type="InterPro" id="IPR001667">
    <property type="entry name" value="DDH_dom"/>
</dbReference>
<dbReference type="InterPro" id="IPR038763">
    <property type="entry name" value="DHH_sf"/>
</dbReference>
<dbReference type="Gene3D" id="3.90.1640.10">
    <property type="entry name" value="inorganic pyrophosphatase (n-terminal core)"/>
    <property type="match status" value="1"/>
</dbReference>
<feature type="domain" description="DHHA1" evidence="3">
    <location>
        <begin position="221"/>
        <end position="324"/>
    </location>
</feature>
<dbReference type="AlphaFoldDB" id="A0A7D5KMZ4"/>
<dbReference type="KEGG" id="halg:HUG10_10855"/>
<dbReference type="InterPro" id="IPR003156">
    <property type="entry name" value="DHHA1_dom"/>
</dbReference>
<dbReference type="PANTHER" id="PTHR47618">
    <property type="entry name" value="BIFUNCTIONAL OLIGORIBONUCLEASE AND PAP PHOSPHATASE NRNA"/>
    <property type="match status" value="1"/>
</dbReference>
<feature type="region of interest" description="Disordered" evidence="1">
    <location>
        <begin position="334"/>
        <end position="353"/>
    </location>
</feature>
<sequence>MDAAQSLHELLAEGEELTIVCHNNPDPDCLASALALGRIAADAGIDERHILYSGSISHQQNRAFVNLIEVELHPFDPAAVVDRPEGSLLAFVDHSIPGSNNEVPEGTPVDVVVDHHSAEGIRARFVDNRESVGATATILTGYLSDLDIEIDAILATALLFAIRRETLGFLRGATHDEYTAAGTLHDHADHDLLRRLVNPSVSGATVDAIADAIENRTVRGSVLISHVGRTTERDALPQAADYLASLEGVETTVVFGIIDGTIQLSARSTDARIHIGDTLGMIFDDVGSAGGHREMAGGEIPLGLFADYGDDRDRLIDIVEEIITTRLVDGLNLRDDSGNGAANDERGTSSGRT</sequence>
<accession>A0A7D5KMZ4</accession>
<dbReference type="EMBL" id="CP058529">
    <property type="protein sequence ID" value="QLG28022.1"/>
    <property type="molecule type" value="Genomic_DNA"/>
</dbReference>
<evidence type="ECO:0000259" key="3">
    <source>
        <dbReference type="Pfam" id="PF02272"/>
    </source>
</evidence>